<sequence length="68" mass="8006">MNFFIYDKDRKRFGNCKMYSVKCVNEGERRTVFHSLQVEDICGKFYLTKLTAIRLITIKKSTIFSCGL</sequence>
<protein>
    <submittedName>
        <fullName evidence="1">Uncharacterized protein</fullName>
    </submittedName>
</protein>
<name>A0ABX9IM68_9FLAO</name>
<dbReference type="Proteomes" id="UP000256491">
    <property type="component" value="Unassembled WGS sequence"/>
</dbReference>
<evidence type="ECO:0000313" key="1">
    <source>
        <dbReference type="EMBL" id="REC76293.1"/>
    </source>
</evidence>
<keyword evidence="2" id="KW-1185">Reference proteome</keyword>
<gene>
    <name evidence="1" type="ORF">DRF57_08590</name>
</gene>
<accession>A0ABX9IM68</accession>
<comment type="caution">
    <text evidence="1">The sequence shown here is derived from an EMBL/GenBank/DDBJ whole genome shotgun (WGS) entry which is preliminary data.</text>
</comment>
<dbReference type="EMBL" id="QNUF01000007">
    <property type="protein sequence ID" value="REC76293.1"/>
    <property type="molecule type" value="Genomic_DNA"/>
</dbReference>
<evidence type="ECO:0000313" key="2">
    <source>
        <dbReference type="Proteomes" id="UP000256491"/>
    </source>
</evidence>
<reference evidence="1 2" key="1">
    <citation type="journal article" date="2010" name="Syst. Appl. Microbiol.">
        <title>Four new species of Chryseobacterium from the rhizosphere of coastal sand dune plants, Chryseobacterium elymi sp. nov., Chryseobacterium hagamense sp. nov., Chryseobacterium lathyri sp. nov. and Chryseobacterium rhizosphaerae sp. nov.</title>
        <authorList>
            <person name="Cho S.H."/>
            <person name="Lee K.S."/>
            <person name="Shin D.S."/>
            <person name="Han J.H."/>
            <person name="Park K.S."/>
            <person name="Lee C.H."/>
            <person name="Park K.H."/>
            <person name="Kim S.B."/>
        </authorList>
    </citation>
    <scope>NUCLEOTIDE SEQUENCE [LARGE SCALE GENOMIC DNA]</scope>
    <source>
        <strain evidence="1 2">KCTC 22548</strain>
    </source>
</reference>
<organism evidence="1 2">
    <name type="scientific">Chryseobacterium rhizosphaerae</name>
    <dbReference type="NCBI Taxonomy" id="395937"/>
    <lineage>
        <taxon>Bacteria</taxon>
        <taxon>Pseudomonadati</taxon>
        <taxon>Bacteroidota</taxon>
        <taxon>Flavobacteriia</taxon>
        <taxon>Flavobacteriales</taxon>
        <taxon>Weeksellaceae</taxon>
        <taxon>Chryseobacterium group</taxon>
        <taxon>Chryseobacterium</taxon>
    </lineage>
</organism>
<proteinExistence type="predicted"/>